<sequence length="96" mass="10893">MEPIFHEYEDTAALLKSIAHPVRICIIMGLERKGYCNVTDMKCGLDLPQSTVSTHLGILRDAGVVETLRKGTEIYYQLKDQRIIEILHTLGVKNHE</sequence>
<dbReference type="InterPro" id="IPR036390">
    <property type="entry name" value="WH_DNA-bd_sf"/>
</dbReference>
<dbReference type="GO" id="GO:0003677">
    <property type="term" value="F:DNA binding"/>
    <property type="evidence" value="ECO:0007669"/>
    <property type="project" value="UniProtKB-KW"/>
</dbReference>
<dbReference type="InterPro" id="IPR036388">
    <property type="entry name" value="WH-like_DNA-bd_sf"/>
</dbReference>
<gene>
    <name evidence="5" type="primary">bigR_3</name>
    <name evidence="5" type="ORF">SDC9_197118</name>
</gene>
<accession>A0A645IE07</accession>
<dbReference type="Gene3D" id="1.10.10.10">
    <property type="entry name" value="Winged helix-like DNA-binding domain superfamily/Winged helix DNA-binding domain"/>
    <property type="match status" value="1"/>
</dbReference>
<dbReference type="InterPro" id="IPR001845">
    <property type="entry name" value="HTH_ArsR_DNA-bd_dom"/>
</dbReference>
<evidence type="ECO:0000313" key="5">
    <source>
        <dbReference type="EMBL" id="MPN49497.1"/>
    </source>
</evidence>
<name>A0A645IE07_9ZZZZ</name>
<feature type="domain" description="HTH arsR-type" evidence="4">
    <location>
        <begin position="1"/>
        <end position="96"/>
    </location>
</feature>
<evidence type="ECO:0000256" key="3">
    <source>
        <dbReference type="ARBA" id="ARBA00023163"/>
    </source>
</evidence>
<reference evidence="5" key="1">
    <citation type="submission" date="2019-08" db="EMBL/GenBank/DDBJ databases">
        <authorList>
            <person name="Kucharzyk K."/>
            <person name="Murdoch R.W."/>
            <person name="Higgins S."/>
            <person name="Loffler F."/>
        </authorList>
    </citation>
    <scope>NUCLEOTIDE SEQUENCE</scope>
</reference>
<dbReference type="InterPro" id="IPR011991">
    <property type="entry name" value="ArsR-like_HTH"/>
</dbReference>
<dbReference type="InterPro" id="IPR051011">
    <property type="entry name" value="Metal_resp_trans_reg"/>
</dbReference>
<keyword evidence="3" id="KW-0804">Transcription</keyword>
<dbReference type="PANTHER" id="PTHR43132:SF2">
    <property type="entry name" value="ARSENICAL RESISTANCE OPERON REPRESSOR ARSR-RELATED"/>
    <property type="match status" value="1"/>
</dbReference>
<proteinExistence type="predicted"/>
<dbReference type="PROSITE" id="PS50987">
    <property type="entry name" value="HTH_ARSR_2"/>
    <property type="match status" value="1"/>
</dbReference>
<dbReference type="CDD" id="cd00090">
    <property type="entry name" value="HTH_ARSR"/>
    <property type="match status" value="1"/>
</dbReference>
<dbReference type="PRINTS" id="PR00778">
    <property type="entry name" value="HTHARSR"/>
</dbReference>
<dbReference type="EMBL" id="VSSQ01112799">
    <property type="protein sequence ID" value="MPN49497.1"/>
    <property type="molecule type" value="Genomic_DNA"/>
</dbReference>
<dbReference type="Pfam" id="PF01022">
    <property type="entry name" value="HTH_5"/>
    <property type="match status" value="1"/>
</dbReference>
<evidence type="ECO:0000259" key="4">
    <source>
        <dbReference type="PROSITE" id="PS50987"/>
    </source>
</evidence>
<dbReference type="AlphaFoldDB" id="A0A645IE07"/>
<evidence type="ECO:0000256" key="1">
    <source>
        <dbReference type="ARBA" id="ARBA00023015"/>
    </source>
</evidence>
<dbReference type="PANTHER" id="PTHR43132">
    <property type="entry name" value="ARSENICAL RESISTANCE OPERON REPRESSOR ARSR-RELATED"/>
    <property type="match status" value="1"/>
</dbReference>
<comment type="caution">
    <text evidence="5">The sequence shown here is derived from an EMBL/GenBank/DDBJ whole genome shotgun (WGS) entry which is preliminary data.</text>
</comment>
<dbReference type="NCBIfam" id="NF033788">
    <property type="entry name" value="HTH_metalloreg"/>
    <property type="match status" value="1"/>
</dbReference>
<organism evidence="5">
    <name type="scientific">bioreactor metagenome</name>
    <dbReference type="NCBI Taxonomy" id="1076179"/>
    <lineage>
        <taxon>unclassified sequences</taxon>
        <taxon>metagenomes</taxon>
        <taxon>ecological metagenomes</taxon>
    </lineage>
</organism>
<dbReference type="GO" id="GO:0003700">
    <property type="term" value="F:DNA-binding transcription factor activity"/>
    <property type="evidence" value="ECO:0007669"/>
    <property type="project" value="InterPro"/>
</dbReference>
<keyword evidence="2" id="KW-0238">DNA-binding</keyword>
<keyword evidence="1" id="KW-0805">Transcription regulation</keyword>
<dbReference type="SMART" id="SM00418">
    <property type="entry name" value="HTH_ARSR"/>
    <property type="match status" value="1"/>
</dbReference>
<protein>
    <submittedName>
        <fullName evidence="5">Biofilm growth-associated repressor</fullName>
    </submittedName>
</protein>
<dbReference type="SUPFAM" id="SSF46785">
    <property type="entry name" value="Winged helix' DNA-binding domain"/>
    <property type="match status" value="1"/>
</dbReference>
<evidence type="ECO:0000256" key="2">
    <source>
        <dbReference type="ARBA" id="ARBA00023125"/>
    </source>
</evidence>